<reference evidence="7 8" key="1">
    <citation type="submission" date="2018-05" db="EMBL/GenBank/DDBJ databases">
        <title>Freshwater and sediment microbial communities from various areas in North America, analyzing microbe dynamics in response to fracking.</title>
        <authorList>
            <person name="Lamendella R."/>
        </authorList>
    </citation>
    <scope>NUCLEOTIDE SEQUENCE [LARGE SCALE GENOMIC DNA]</scope>
    <source>
        <strain evidence="7 8">67</strain>
    </source>
</reference>
<dbReference type="InterPro" id="IPR008966">
    <property type="entry name" value="Adhesion_dom_sf"/>
</dbReference>
<comment type="subcellular location">
    <subcellularLocation>
        <location evidence="1">Fimbrium</location>
    </subcellularLocation>
</comment>
<dbReference type="PANTHER" id="PTHR33420">
    <property type="entry name" value="FIMBRIAL SUBUNIT ELFA-RELATED"/>
    <property type="match status" value="1"/>
</dbReference>
<dbReference type="GO" id="GO:0043709">
    <property type="term" value="P:cell adhesion involved in single-species biofilm formation"/>
    <property type="evidence" value="ECO:0007669"/>
    <property type="project" value="TreeGrafter"/>
</dbReference>
<comment type="similarity">
    <text evidence="2">Belongs to the fimbrial protein family.</text>
</comment>
<feature type="signal peptide" evidence="5">
    <location>
        <begin position="1"/>
        <end position="24"/>
    </location>
</feature>
<protein>
    <submittedName>
        <fullName evidence="7">Type 1 fimbria pilin</fullName>
    </submittedName>
</protein>
<dbReference type="Proteomes" id="UP000247485">
    <property type="component" value="Unassembled WGS sequence"/>
</dbReference>
<dbReference type="RefSeq" id="WP_110272903.1">
    <property type="nucleotide sequence ID" value="NZ_QJJG01000003.1"/>
</dbReference>
<dbReference type="Gene3D" id="2.60.40.1090">
    <property type="entry name" value="Fimbrial-type adhesion domain"/>
    <property type="match status" value="1"/>
</dbReference>
<feature type="domain" description="Fimbrial-type adhesion" evidence="6">
    <location>
        <begin position="209"/>
        <end position="358"/>
    </location>
</feature>
<evidence type="ECO:0000259" key="6">
    <source>
        <dbReference type="Pfam" id="PF00419"/>
    </source>
</evidence>
<dbReference type="InterPro" id="IPR050263">
    <property type="entry name" value="Bact_Fimbrial_Adh_Pro"/>
</dbReference>
<name>A0A318FW46_KLEOX</name>
<dbReference type="InterPro" id="IPR036937">
    <property type="entry name" value="Adhesion_dom_fimbrial_sf"/>
</dbReference>
<keyword evidence="4" id="KW-0281">Fimbrium</keyword>
<feature type="chain" id="PRO_5016242872" evidence="5">
    <location>
        <begin position="25"/>
        <end position="360"/>
    </location>
</feature>
<accession>A0A318FW46</accession>
<evidence type="ECO:0000313" key="8">
    <source>
        <dbReference type="Proteomes" id="UP000247485"/>
    </source>
</evidence>
<gene>
    <name evidence="7" type="ORF">DET57_103132</name>
</gene>
<evidence type="ECO:0000313" key="7">
    <source>
        <dbReference type="EMBL" id="PXW47700.1"/>
    </source>
</evidence>
<evidence type="ECO:0000256" key="2">
    <source>
        <dbReference type="ARBA" id="ARBA00006671"/>
    </source>
</evidence>
<dbReference type="PANTHER" id="PTHR33420:SF31">
    <property type="entry name" value="TYPE 1 FIMBRIN D-MANNOSE SPECIFIC ADHESIN"/>
    <property type="match status" value="1"/>
</dbReference>
<dbReference type="EMBL" id="QJJG01000003">
    <property type="protein sequence ID" value="PXW47700.1"/>
    <property type="molecule type" value="Genomic_DNA"/>
</dbReference>
<dbReference type="AlphaFoldDB" id="A0A318FW46"/>
<evidence type="ECO:0000256" key="5">
    <source>
        <dbReference type="SAM" id="SignalP"/>
    </source>
</evidence>
<organism evidence="7 8">
    <name type="scientific">Klebsiella oxytoca</name>
    <dbReference type="NCBI Taxonomy" id="571"/>
    <lineage>
        <taxon>Bacteria</taxon>
        <taxon>Pseudomonadati</taxon>
        <taxon>Pseudomonadota</taxon>
        <taxon>Gammaproteobacteria</taxon>
        <taxon>Enterobacterales</taxon>
        <taxon>Enterobacteriaceae</taxon>
        <taxon>Klebsiella/Raoultella group</taxon>
        <taxon>Klebsiella</taxon>
    </lineage>
</organism>
<sequence length="360" mass="38142">MKNSIYIITGSIALALFAAMPAHAVQGGCEAEGGLVNFTTSFSSDWTKEQNTSGAIIDLTSGTTSSGSYKMVCGCPANTGVNLYYATTTPLAKIGNTGFQKLNDNLNIKTVITDVPGISALTVPTDVNSPVRGEGYFDSSNNNGVCSGDPDEQRAGAFTVGSNASITFLVTKAFLGRMEIPSTHIATLQSAWSSTTTYPKGVFKDIASIYLQGSITVPQSCKINEGDVIRVDLGQISASKFTTKDQMPDGYTPVEFDIIYDCGDTSLYGEHDNLSLTVQGDDVASQYMLVARRRESDNVADIGIQMSQDGGNIPFNNGVIRLEKASAGAIRMYARPYNLVGGALQPGPFYGTATLTATIR</sequence>
<dbReference type="SUPFAM" id="SSF49401">
    <property type="entry name" value="Bacterial adhesins"/>
    <property type="match status" value="1"/>
</dbReference>
<evidence type="ECO:0000256" key="1">
    <source>
        <dbReference type="ARBA" id="ARBA00004561"/>
    </source>
</evidence>
<proteinExistence type="inferred from homology"/>
<dbReference type="Pfam" id="PF00419">
    <property type="entry name" value="Fimbrial"/>
    <property type="match status" value="1"/>
</dbReference>
<comment type="caution">
    <text evidence="7">The sequence shown here is derived from an EMBL/GenBank/DDBJ whole genome shotgun (WGS) entry which is preliminary data.</text>
</comment>
<keyword evidence="3 5" id="KW-0732">Signal</keyword>
<evidence type="ECO:0000256" key="4">
    <source>
        <dbReference type="ARBA" id="ARBA00023263"/>
    </source>
</evidence>
<evidence type="ECO:0000256" key="3">
    <source>
        <dbReference type="ARBA" id="ARBA00022729"/>
    </source>
</evidence>
<dbReference type="InterPro" id="IPR000259">
    <property type="entry name" value="Adhesion_dom_fimbrial"/>
</dbReference>
<dbReference type="GO" id="GO:0009289">
    <property type="term" value="C:pilus"/>
    <property type="evidence" value="ECO:0007669"/>
    <property type="project" value="UniProtKB-SubCell"/>
</dbReference>